<dbReference type="InterPro" id="IPR007159">
    <property type="entry name" value="SpoVT-AbrB_dom"/>
</dbReference>
<keyword evidence="3" id="KW-1185">Reference proteome</keyword>
<dbReference type="SUPFAM" id="SSF89447">
    <property type="entry name" value="AbrB/MazE/MraZ-like"/>
    <property type="match status" value="1"/>
</dbReference>
<dbReference type="EMBL" id="CP003344">
    <property type="protein sequence ID" value="AGA68926.1"/>
    <property type="molecule type" value="Genomic_DNA"/>
</dbReference>
<dbReference type="Pfam" id="PF04014">
    <property type="entry name" value="MazE_antitoxin"/>
    <property type="match status" value="1"/>
</dbReference>
<dbReference type="KEGG" id="ddl:Desdi_1424"/>
<gene>
    <name evidence="2" type="ordered locus">Desdi_1424</name>
</gene>
<dbReference type="Gene3D" id="2.10.260.10">
    <property type="match status" value="1"/>
</dbReference>
<name>L0F8E4_DESDL</name>
<dbReference type="STRING" id="871963.Desdi_1424"/>
<dbReference type="PANTHER" id="PTHR34860">
    <property type="entry name" value="REPRESSOR-LIKE PROTEIN SSO7C3"/>
    <property type="match status" value="1"/>
</dbReference>
<evidence type="ECO:0000259" key="1">
    <source>
        <dbReference type="SMART" id="SM00966"/>
    </source>
</evidence>
<dbReference type="RefSeq" id="WP_015261919.1">
    <property type="nucleotide sequence ID" value="NC_019903.1"/>
</dbReference>
<dbReference type="AlphaFoldDB" id="L0F8E4"/>
<proteinExistence type="predicted"/>
<dbReference type="OrthoDB" id="9812495at2"/>
<dbReference type="NCBIfam" id="TIGR01439">
    <property type="entry name" value="lp_hng_hel_AbrB"/>
    <property type="match status" value="1"/>
</dbReference>
<evidence type="ECO:0000313" key="3">
    <source>
        <dbReference type="Proteomes" id="UP000010797"/>
    </source>
</evidence>
<dbReference type="GO" id="GO:0003677">
    <property type="term" value="F:DNA binding"/>
    <property type="evidence" value="ECO:0007669"/>
    <property type="project" value="InterPro"/>
</dbReference>
<dbReference type="InterPro" id="IPR052975">
    <property type="entry name" value="Repressor-like_regulatory"/>
</dbReference>
<reference evidence="3" key="1">
    <citation type="submission" date="2012-02" db="EMBL/GenBank/DDBJ databases">
        <title>Complete sequence of Desulfitobacterium dichloroeliminans LMG P-21439.</title>
        <authorList>
            <person name="Lucas S."/>
            <person name="Han J."/>
            <person name="Lapidus A."/>
            <person name="Cheng J.-F."/>
            <person name="Goodwin L."/>
            <person name="Pitluck S."/>
            <person name="Peters L."/>
            <person name="Ovchinnikova G."/>
            <person name="Teshima H."/>
            <person name="Detter J.C."/>
            <person name="Han C."/>
            <person name="Tapia R."/>
            <person name="Land M."/>
            <person name="Hauser L."/>
            <person name="Kyrpides N."/>
            <person name="Ivanova N."/>
            <person name="Pagani I."/>
            <person name="Kruse T."/>
            <person name="de Vos W.M."/>
            <person name="Boon N."/>
            <person name="Smidt H."/>
            <person name="Woyke T."/>
        </authorList>
    </citation>
    <scope>NUCLEOTIDE SEQUENCE [LARGE SCALE GENOMIC DNA]</scope>
    <source>
        <strain evidence="3">LMG P-21439 / DCA1</strain>
    </source>
</reference>
<dbReference type="eggNOG" id="COG2002">
    <property type="taxonomic scope" value="Bacteria"/>
</dbReference>
<dbReference type="SMART" id="SM00966">
    <property type="entry name" value="SpoVT_AbrB"/>
    <property type="match status" value="1"/>
</dbReference>
<evidence type="ECO:0000313" key="2">
    <source>
        <dbReference type="EMBL" id="AGA68926.1"/>
    </source>
</evidence>
<dbReference type="HOGENOM" id="CLU_158484_4_3_9"/>
<feature type="domain" description="SpoVT-AbrB" evidence="1">
    <location>
        <begin position="12"/>
        <end position="58"/>
    </location>
</feature>
<organism evidence="2 3">
    <name type="scientific">Desulfitobacterium dichloroeliminans (strain LMG P-21439 / DCA1)</name>
    <dbReference type="NCBI Taxonomy" id="871963"/>
    <lineage>
        <taxon>Bacteria</taxon>
        <taxon>Bacillati</taxon>
        <taxon>Bacillota</taxon>
        <taxon>Clostridia</taxon>
        <taxon>Eubacteriales</taxon>
        <taxon>Desulfitobacteriaceae</taxon>
        <taxon>Desulfitobacterium</taxon>
    </lineage>
</organism>
<dbReference type="PANTHER" id="PTHR34860:SF6">
    <property type="entry name" value="REPRESSOR-LIKE PROTEIN SSO7C3"/>
    <property type="match status" value="1"/>
</dbReference>
<sequence length="68" mass="7530">MENSTGKYAWTATVGTKGQLVIPKEAREIFNIQPGDTLIILADKEQGIAIPPKNTFDKYFQTIFGGKK</sequence>
<protein>
    <submittedName>
        <fullName evidence="2">Transcriptional regulator, AbrB family</fullName>
    </submittedName>
</protein>
<dbReference type="Proteomes" id="UP000010797">
    <property type="component" value="Chromosome"/>
</dbReference>
<dbReference type="InterPro" id="IPR037914">
    <property type="entry name" value="SpoVT-AbrB_sf"/>
</dbReference>
<accession>L0F8E4</accession>